<evidence type="ECO:0000313" key="1">
    <source>
        <dbReference type="EMBL" id="SUJ16324.1"/>
    </source>
</evidence>
<accession>A0A380CB75</accession>
<sequence length="259" mass="30166">MSDTEQIRHFMQQLATSIGKELRLEVYDADIFLITGTDFAYQIYVYLAGATERIKEPVHLTHNIHLDIDQLERDERKIVDRIRTLDGQGKRIYARNTVAARIDKRISMAFQEEYHLQDAMPGKYRYGLFADGELISIAVFSGGRRMHDKPEDYRSFELIRFCHKQPYIVIGGISKLIRAFQQDFNPGDIMTYTDLDWAQESSLERIGFEKSYTIPAQKYWIADQKRYFLSEKAKDIIMSTYPTGYLKYNSGSAKLVLTL</sequence>
<dbReference type="EMBL" id="UGYW01000002">
    <property type="protein sequence ID" value="SUJ16324.1"/>
    <property type="molecule type" value="Genomic_DNA"/>
</dbReference>
<dbReference type="RefSeq" id="WP_115170402.1">
    <property type="nucleotide sequence ID" value="NZ_UGYW01000002.1"/>
</dbReference>
<proteinExistence type="predicted"/>
<reference evidence="1 2" key="1">
    <citation type="submission" date="2018-06" db="EMBL/GenBank/DDBJ databases">
        <authorList>
            <consortium name="Pathogen Informatics"/>
            <person name="Doyle S."/>
        </authorList>
    </citation>
    <scope>NUCLEOTIDE SEQUENCE [LARGE SCALE GENOMIC DNA]</scope>
    <source>
        <strain evidence="1 2">NCTC11388</strain>
    </source>
</reference>
<gene>
    <name evidence="1" type="ORF">NCTC11388_02581</name>
</gene>
<protein>
    <submittedName>
        <fullName evidence="1">Uncharacterized protein</fullName>
    </submittedName>
</protein>
<dbReference type="Proteomes" id="UP000254893">
    <property type="component" value="Unassembled WGS sequence"/>
</dbReference>
<organism evidence="1 2">
    <name type="scientific">Sphingobacterium spiritivorum</name>
    <name type="common">Flavobacterium spiritivorum</name>
    <dbReference type="NCBI Taxonomy" id="258"/>
    <lineage>
        <taxon>Bacteria</taxon>
        <taxon>Pseudomonadati</taxon>
        <taxon>Bacteroidota</taxon>
        <taxon>Sphingobacteriia</taxon>
        <taxon>Sphingobacteriales</taxon>
        <taxon>Sphingobacteriaceae</taxon>
        <taxon>Sphingobacterium</taxon>
    </lineage>
</organism>
<dbReference type="AlphaFoldDB" id="A0A380CB75"/>
<name>A0A380CB75_SPHSI</name>
<evidence type="ECO:0000313" key="2">
    <source>
        <dbReference type="Proteomes" id="UP000254893"/>
    </source>
</evidence>